<feature type="compositionally biased region" description="Basic and acidic residues" evidence="1">
    <location>
        <begin position="52"/>
        <end position="64"/>
    </location>
</feature>
<protein>
    <submittedName>
        <fullName evidence="2">Uncharacterized protein</fullName>
    </submittedName>
</protein>
<reference evidence="2 3" key="1">
    <citation type="submission" date="2020-08" db="EMBL/GenBank/DDBJ databases">
        <title>Sequencing the genomes of 1000 actinobacteria strains.</title>
        <authorList>
            <person name="Klenk H.-P."/>
        </authorList>
    </citation>
    <scope>NUCLEOTIDE SEQUENCE [LARGE SCALE GENOMIC DNA]</scope>
    <source>
        <strain evidence="2 3">DSM 43023</strain>
    </source>
</reference>
<gene>
    <name evidence="2" type="ORF">FHR32_005100</name>
</gene>
<dbReference type="EMBL" id="JACHJU010000002">
    <property type="protein sequence ID" value="MBB4940723.1"/>
    <property type="molecule type" value="Genomic_DNA"/>
</dbReference>
<evidence type="ECO:0000256" key="1">
    <source>
        <dbReference type="SAM" id="MobiDB-lite"/>
    </source>
</evidence>
<evidence type="ECO:0000313" key="2">
    <source>
        <dbReference type="EMBL" id="MBB4940723.1"/>
    </source>
</evidence>
<accession>A0A7W7WBC3</accession>
<evidence type="ECO:0000313" key="3">
    <source>
        <dbReference type="Proteomes" id="UP000534286"/>
    </source>
</evidence>
<proteinExistence type="predicted"/>
<keyword evidence="3" id="KW-1185">Reference proteome</keyword>
<dbReference type="Proteomes" id="UP000534286">
    <property type="component" value="Unassembled WGS sequence"/>
</dbReference>
<feature type="region of interest" description="Disordered" evidence="1">
    <location>
        <begin position="50"/>
        <end position="76"/>
    </location>
</feature>
<dbReference type="RefSeq" id="WP_184756889.1">
    <property type="nucleotide sequence ID" value="NZ_BAABEK010000005.1"/>
</dbReference>
<dbReference type="AlphaFoldDB" id="A0A7W7WBC3"/>
<sequence length="88" mass="9746">MTLDQLIEQLEVLRDGLGGDTLVIVSKDAEGNGFGPLEEAEIAMYAAENDYSGERYPTEEERQAEPNPDDYDPAPDDAVRAVFLWPTN</sequence>
<organism evidence="2 3">
    <name type="scientific">Streptosporangium album</name>
    <dbReference type="NCBI Taxonomy" id="47479"/>
    <lineage>
        <taxon>Bacteria</taxon>
        <taxon>Bacillati</taxon>
        <taxon>Actinomycetota</taxon>
        <taxon>Actinomycetes</taxon>
        <taxon>Streptosporangiales</taxon>
        <taxon>Streptosporangiaceae</taxon>
        <taxon>Streptosporangium</taxon>
    </lineage>
</organism>
<name>A0A7W7WBC3_9ACTN</name>
<comment type="caution">
    <text evidence="2">The sequence shown here is derived from an EMBL/GenBank/DDBJ whole genome shotgun (WGS) entry which is preliminary data.</text>
</comment>